<reference evidence="12" key="1">
    <citation type="submission" date="2023-02" db="EMBL/GenBank/DDBJ databases">
        <title>Identification and recombinant expression of a fungal hydrolase from Papiliotrema laurentii that hydrolyzes apple cutin and clears colloidal polyester polyurethane.</title>
        <authorList>
            <consortium name="DOE Joint Genome Institute"/>
            <person name="Roman V.A."/>
            <person name="Bojanowski C."/>
            <person name="Crable B.R."/>
            <person name="Wagner D.N."/>
            <person name="Hung C.S."/>
            <person name="Nadeau L.J."/>
            <person name="Schratz L."/>
            <person name="Haridas S."/>
            <person name="Pangilinan J."/>
            <person name="Lipzen A."/>
            <person name="Na H."/>
            <person name="Yan M."/>
            <person name="Ng V."/>
            <person name="Grigoriev I.V."/>
            <person name="Spatafora J.W."/>
            <person name="Barlow D."/>
            <person name="Biffinger J."/>
            <person name="Kelley-Loughnane N."/>
            <person name="Varaljay V.A."/>
            <person name="Crookes-Goodson W.J."/>
        </authorList>
    </citation>
    <scope>NUCLEOTIDE SEQUENCE</scope>
    <source>
        <strain evidence="12">5307AH</strain>
    </source>
</reference>
<dbReference type="EMBL" id="JAODAN010000001">
    <property type="protein sequence ID" value="KAK1927498.1"/>
    <property type="molecule type" value="Genomic_DNA"/>
</dbReference>
<keyword evidence="12" id="KW-0675">Receptor</keyword>
<evidence type="ECO:0000256" key="4">
    <source>
        <dbReference type="ARBA" id="ARBA00022729"/>
    </source>
</evidence>
<evidence type="ECO:0000256" key="8">
    <source>
        <dbReference type="ARBA" id="ARBA00023180"/>
    </source>
</evidence>
<dbReference type="AlphaFoldDB" id="A0AAD9FWH9"/>
<evidence type="ECO:0000256" key="10">
    <source>
        <dbReference type="SAM" id="Phobius"/>
    </source>
</evidence>
<evidence type="ECO:0000256" key="1">
    <source>
        <dbReference type="ARBA" id="ARBA00004308"/>
    </source>
</evidence>
<accession>A0AAD9FWH9</accession>
<evidence type="ECO:0000256" key="5">
    <source>
        <dbReference type="ARBA" id="ARBA00022989"/>
    </source>
</evidence>
<dbReference type="InterPro" id="IPR028927">
    <property type="entry name" value="Man-6-P_rcpt"/>
</dbReference>
<feature type="compositionally biased region" description="Basic and acidic residues" evidence="9">
    <location>
        <begin position="272"/>
        <end position="307"/>
    </location>
</feature>
<evidence type="ECO:0000313" key="12">
    <source>
        <dbReference type="EMBL" id="KAK1927498.1"/>
    </source>
</evidence>
<keyword evidence="8" id="KW-0325">Glycoprotein</keyword>
<keyword evidence="7" id="KW-1015">Disulfide bond</keyword>
<keyword evidence="3 10" id="KW-0812">Transmembrane</keyword>
<evidence type="ECO:0000256" key="6">
    <source>
        <dbReference type="ARBA" id="ARBA00023136"/>
    </source>
</evidence>
<dbReference type="PROSITE" id="PS51914">
    <property type="entry name" value="MRH"/>
    <property type="match status" value="1"/>
</dbReference>
<dbReference type="GO" id="GO:0010008">
    <property type="term" value="C:endosome membrane"/>
    <property type="evidence" value="ECO:0007669"/>
    <property type="project" value="UniProtKB-SubCell"/>
</dbReference>
<dbReference type="GO" id="GO:0005770">
    <property type="term" value="C:late endosome"/>
    <property type="evidence" value="ECO:0007669"/>
    <property type="project" value="TreeGrafter"/>
</dbReference>
<keyword evidence="4" id="KW-0732">Signal</keyword>
<dbReference type="Pfam" id="PF02157">
    <property type="entry name" value="Man-6-P_recep"/>
    <property type="match status" value="1"/>
</dbReference>
<evidence type="ECO:0000313" key="13">
    <source>
        <dbReference type="Proteomes" id="UP001182556"/>
    </source>
</evidence>
<dbReference type="Proteomes" id="UP001182556">
    <property type="component" value="Unassembled WGS sequence"/>
</dbReference>
<evidence type="ECO:0000256" key="7">
    <source>
        <dbReference type="ARBA" id="ARBA00023157"/>
    </source>
</evidence>
<dbReference type="SUPFAM" id="SSF50911">
    <property type="entry name" value="Mannose 6-phosphate receptor domain"/>
    <property type="match status" value="1"/>
</dbReference>
<comment type="subcellular location">
    <subcellularLocation>
        <location evidence="1">Endomembrane system</location>
    </subcellularLocation>
</comment>
<feature type="region of interest" description="Disordered" evidence="9">
    <location>
        <begin position="254"/>
        <end position="307"/>
    </location>
</feature>
<dbReference type="PANTHER" id="PTHR15071">
    <property type="entry name" value="MANNOSE-6-PHOSPHATE RECEPTOR FAMILY MEMBER"/>
    <property type="match status" value="1"/>
</dbReference>
<evidence type="ECO:0000256" key="9">
    <source>
        <dbReference type="SAM" id="MobiDB-lite"/>
    </source>
</evidence>
<dbReference type="GO" id="GO:0007034">
    <property type="term" value="P:vacuolar transport"/>
    <property type="evidence" value="ECO:0007669"/>
    <property type="project" value="TreeGrafter"/>
</dbReference>
<dbReference type="PANTHER" id="PTHR15071:SF0">
    <property type="entry name" value="MANNOSE 6-PHOSPHATE RECEPTOR-LIKE PROTEIN 1"/>
    <property type="match status" value="1"/>
</dbReference>
<dbReference type="GO" id="GO:0000139">
    <property type="term" value="C:Golgi membrane"/>
    <property type="evidence" value="ECO:0007669"/>
    <property type="project" value="UniProtKB-SubCell"/>
</dbReference>
<evidence type="ECO:0000259" key="11">
    <source>
        <dbReference type="PROSITE" id="PS51914"/>
    </source>
</evidence>
<name>A0AAD9FWH9_PAPLA</name>
<proteinExistence type="predicted"/>
<comment type="caution">
    <text evidence="12">The sequence shown here is derived from an EMBL/GenBank/DDBJ whole genome shotgun (WGS) entry which is preliminary data.</text>
</comment>
<keyword evidence="13" id="KW-1185">Reference proteome</keyword>
<keyword evidence="6 10" id="KW-0472">Membrane</keyword>
<dbReference type="Gene3D" id="2.70.130.10">
    <property type="entry name" value="Mannose-6-phosphate receptor binding domain"/>
    <property type="match status" value="1"/>
</dbReference>
<sequence length="307" mass="34201">MSTAEKDDNPCTLTLDHGTHYDLNPLSSSSADYEATVGETKFKLNVCRAVVSELWNVDEPENVAGFVSREEGDFSLGQVNTTLHMFPSSSDPILYLDGGSPCPNNPEEQASTAIRFVCTPSVFEAGEPQLIAALPPLDSDQSCHFVFEWKTHVACPTNRKAELQQGHYLVFFAILFIAILTWFAGHTFYNRFYLKKRGIDQFPVPHVSMPQIKLPSFKKASAPSGPKWGFGRRSQRTGYTAMNQDETQHFAGRFSLSDDDEDDHEDLTGGAEDARVLGGEAREWRGQPRREEVEEGRVGVHRGLVDV</sequence>
<protein>
    <submittedName>
        <fullName evidence="12">Mannose-6-phosphate receptor binding domain-containing protein</fullName>
    </submittedName>
</protein>
<feature type="domain" description="MRH" evidence="11">
    <location>
        <begin position="9"/>
        <end position="157"/>
    </location>
</feature>
<dbReference type="InterPro" id="IPR044865">
    <property type="entry name" value="MRH_dom"/>
</dbReference>
<feature type="transmembrane region" description="Helical" evidence="10">
    <location>
        <begin position="168"/>
        <end position="189"/>
    </location>
</feature>
<gene>
    <name evidence="12" type="ORF">DB88DRAFT_478228</name>
</gene>
<dbReference type="InterPro" id="IPR009011">
    <property type="entry name" value="Man6P_isomerase_rcpt-bd_dom_sf"/>
</dbReference>
<keyword evidence="5 10" id="KW-1133">Transmembrane helix</keyword>
<evidence type="ECO:0000256" key="3">
    <source>
        <dbReference type="ARBA" id="ARBA00022692"/>
    </source>
</evidence>
<organism evidence="12 13">
    <name type="scientific">Papiliotrema laurentii</name>
    <name type="common">Cryptococcus laurentii</name>
    <dbReference type="NCBI Taxonomy" id="5418"/>
    <lineage>
        <taxon>Eukaryota</taxon>
        <taxon>Fungi</taxon>
        <taxon>Dikarya</taxon>
        <taxon>Basidiomycota</taxon>
        <taxon>Agaricomycotina</taxon>
        <taxon>Tremellomycetes</taxon>
        <taxon>Tremellales</taxon>
        <taxon>Rhynchogastremaceae</taxon>
        <taxon>Papiliotrema</taxon>
    </lineage>
</organism>
<evidence type="ECO:0000256" key="2">
    <source>
        <dbReference type="ARBA" id="ARBA00022448"/>
    </source>
</evidence>
<keyword evidence="2" id="KW-0813">Transport</keyword>